<evidence type="ECO:0000256" key="1">
    <source>
        <dbReference type="SAM" id="MobiDB-lite"/>
    </source>
</evidence>
<feature type="region of interest" description="Disordered" evidence="1">
    <location>
        <begin position="1"/>
        <end position="25"/>
    </location>
</feature>
<keyword evidence="3" id="KW-1185">Reference proteome</keyword>
<dbReference type="AlphaFoldDB" id="A0A9P4PU90"/>
<feature type="region of interest" description="Disordered" evidence="1">
    <location>
        <begin position="138"/>
        <end position="214"/>
    </location>
</feature>
<protein>
    <submittedName>
        <fullName evidence="2">Uncharacterized protein</fullName>
    </submittedName>
</protein>
<organism evidence="2 3">
    <name type="scientific">Karstenula rhodostoma CBS 690.94</name>
    <dbReference type="NCBI Taxonomy" id="1392251"/>
    <lineage>
        <taxon>Eukaryota</taxon>
        <taxon>Fungi</taxon>
        <taxon>Dikarya</taxon>
        <taxon>Ascomycota</taxon>
        <taxon>Pezizomycotina</taxon>
        <taxon>Dothideomycetes</taxon>
        <taxon>Pleosporomycetidae</taxon>
        <taxon>Pleosporales</taxon>
        <taxon>Massarineae</taxon>
        <taxon>Didymosphaeriaceae</taxon>
        <taxon>Karstenula</taxon>
    </lineage>
</organism>
<reference evidence="2" key="1">
    <citation type="journal article" date="2020" name="Stud. Mycol.">
        <title>101 Dothideomycetes genomes: a test case for predicting lifestyles and emergence of pathogens.</title>
        <authorList>
            <person name="Haridas S."/>
            <person name="Albert R."/>
            <person name="Binder M."/>
            <person name="Bloem J."/>
            <person name="Labutti K."/>
            <person name="Salamov A."/>
            <person name="Andreopoulos B."/>
            <person name="Baker S."/>
            <person name="Barry K."/>
            <person name="Bills G."/>
            <person name="Bluhm B."/>
            <person name="Cannon C."/>
            <person name="Castanera R."/>
            <person name="Culley D."/>
            <person name="Daum C."/>
            <person name="Ezra D."/>
            <person name="Gonzalez J."/>
            <person name="Henrissat B."/>
            <person name="Kuo A."/>
            <person name="Liang C."/>
            <person name="Lipzen A."/>
            <person name="Lutzoni F."/>
            <person name="Magnuson J."/>
            <person name="Mondo S."/>
            <person name="Nolan M."/>
            <person name="Ohm R."/>
            <person name="Pangilinan J."/>
            <person name="Park H.-J."/>
            <person name="Ramirez L."/>
            <person name="Alfaro M."/>
            <person name="Sun H."/>
            <person name="Tritt A."/>
            <person name="Yoshinaga Y."/>
            <person name="Zwiers L.-H."/>
            <person name="Turgeon B."/>
            <person name="Goodwin S."/>
            <person name="Spatafora J."/>
            <person name="Crous P."/>
            <person name="Grigoriev I."/>
        </authorList>
    </citation>
    <scope>NUCLEOTIDE SEQUENCE</scope>
    <source>
        <strain evidence="2">CBS 690.94</strain>
    </source>
</reference>
<proteinExistence type="predicted"/>
<dbReference type="EMBL" id="MU001493">
    <property type="protein sequence ID" value="KAF2450541.1"/>
    <property type="molecule type" value="Genomic_DNA"/>
</dbReference>
<evidence type="ECO:0000313" key="3">
    <source>
        <dbReference type="Proteomes" id="UP000799764"/>
    </source>
</evidence>
<gene>
    <name evidence="2" type="ORF">P171DRAFT_479627</name>
</gene>
<comment type="caution">
    <text evidence="2">The sequence shown here is derived from an EMBL/GenBank/DDBJ whole genome shotgun (WGS) entry which is preliminary data.</text>
</comment>
<evidence type="ECO:0000313" key="2">
    <source>
        <dbReference type="EMBL" id="KAF2450541.1"/>
    </source>
</evidence>
<dbReference type="Proteomes" id="UP000799764">
    <property type="component" value="Unassembled WGS sequence"/>
</dbReference>
<accession>A0A9P4PU90</accession>
<feature type="compositionally biased region" description="Pro residues" evidence="1">
    <location>
        <begin position="147"/>
        <end position="164"/>
    </location>
</feature>
<dbReference type="OrthoDB" id="10603413at2759"/>
<sequence>MAARCEEPRTAASSHTRVRQGHPYADAQMPAFTPLRAAGLRLDPVKAEGLAREDADDALLSRQGCVHFANPGAMPVLPAQTEDEGEGEAARHLHGKAGYTLCRYGLVPSTSHGSTLPERNLSDAALLPDAAPLGCIHTPGSQRSRCPPCPRCPRSSPRPPPPRPNLGTHHPDDTSAHCLDPQPVPRDQRSTIVSRDLEGCASPVPHQASDVAPATGQPLVKLLVPALVPEP</sequence>
<name>A0A9P4PU90_9PLEO</name>